<sequence>MTKPANGKRILIVDDGMTTRLYYRSVFESAGFAVDEAANGLEGLERALLDAFDLMIVDVNMPKMDGYAMIARLRADSTMQAVPIVTISTEAAGCDADRAYEAGADLYLVKPATPAILIETARLLTGVAA</sequence>
<gene>
    <name evidence="4" type="ORF">HD841_003938</name>
</gene>
<evidence type="ECO:0000313" key="5">
    <source>
        <dbReference type="Proteomes" id="UP000517753"/>
    </source>
</evidence>
<dbReference type="InterPro" id="IPR001789">
    <property type="entry name" value="Sig_transdc_resp-reg_receiver"/>
</dbReference>
<dbReference type="InterPro" id="IPR011006">
    <property type="entry name" value="CheY-like_superfamily"/>
</dbReference>
<reference evidence="4 5" key="1">
    <citation type="submission" date="2020-07" db="EMBL/GenBank/DDBJ databases">
        <authorList>
            <person name="Partida-Martinez L."/>
            <person name="Huntemann M."/>
            <person name="Clum A."/>
            <person name="Wang J."/>
            <person name="Palaniappan K."/>
            <person name="Ritter S."/>
            <person name="Chen I.-M."/>
            <person name="Stamatis D."/>
            <person name="Reddy T."/>
            <person name="O'Malley R."/>
            <person name="Daum C."/>
            <person name="Shapiro N."/>
            <person name="Ivanova N."/>
            <person name="Kyrpides N."/>
            <person name="Woyke T."/>
        </authorList>
    </citation>
    <scope>NUCLEOTIDE SEQUENCE [LARGE SCALE GENOMIC DNA]</scope>
    <source>
        <strain evidence="4 5">AS2.3</strain>
    </source>
</reference>
<dbReference type="InterPro" id="IPR050595">
    <property type="entry name" value="Bact_response_regulator"/>
</dbReference>
<dbReference type="EMBL" id="JACCBY010000009">
    <property type="protein sequence ID" value="NYD92118.1"/>
    <property type="molecule type" value="Genomic_DNA"/>
</dbReference>
<proteinExistence type="predicted"/>
<accession>A0A7Y9K2J8</accession>
<name>A0A7Y9K2J8_9SPHN</name>
<keyword evidence="1 2" id="KW-0597">Phosphoprotein</keyword>
<reference evidence="4 5" key="2">
    <citation type="submission" date="2020-08" db="EMBL/GenBank/DDBJ databases">
        <title>The Agave Microbiome: Exploring the role of microbial communities in plant adaptations to desert environments.</title>
        <authorList>
            <person name="Partida-Martinez L.P."/>
        </authorList>
    </citation>
    <scope>NUCLEOTIDE SEQUENCE [LARGE SCALE GENOMIC DNA]</scope>
    <source>
        <strain evidence="4 5">AS2.3</strain>
    </source>
</reference>
<dbReference type="PROSITE" id="PS50110">
    <property type="entry name" value="RESPONSE_REGULATORY"/>
    <property type="match status" value="1"/>
</dbReference>
<dbReference type="Proteomes" id="UP000517753">
    <property type="component" value="Unassembled WGS sequence"/>
</dbReference>
<dbReference type="Pfam" id="PF00072">
    <property type="entry name" value="Response_reg"/>
    <property type="match status" value="1"/>
</dbReference>
<feature type="domain" description="Response regulatory" evidence="3">
    <location>
        <begin position="9"/>
        <end position="125"/>
    </location>
</feature>
<dbReference type="RefSeq" id="WP_179510511.1">
    <property type="nucleotide sequence ID" value="NZ_JACCBY010000009.1"/>
</dbReference>
<evidence type="ECO:0000256" key="2">
    <source>
        <dbReference type="PROSITE-ProRule" id="PRU00169"/>
    </source>
</evidence>
<organism evidence="4 5">
    <name type="scientific">Sphingomonas melonis</name>
    <dbReference type="NCBI Taxonomy" id="152682"/>
    <lineage>
        <taxon>Bacteria</taxon>
        <taxon>Pseudomonadati</taxon>
        <taxon>Pseudomonadota</taxon>
        <taxon>Alphaproteobacteria</taxon>
        <taxon>Sphingomonadales</taxon>
        <taxon>Sphingomonadaceae</taxon>
        <taxon>Sphingomonas</taxon>
    </lineage>
</organism>
<evidence type="ECO:0000313" key="4">
    <source>
        <dbReference type="EMBL" id="NYD92118.1"/>
    </source>
</evidence>
<dbReference type="PANTHER" id="PTHR44591:SF25">
    <property type="entry name" value="CHEMOTAXIS TWO-COMPONENT RESPONSE REGULATOR"/>
    <property type="match status" value="1"/>
</dbReference>
<dbReference type="GO" id="GO:0000160">
    <property type="term" value="P:phosphorelay signal transduction system"/>
    <property type="evidence" value="ECO:0007669"/>
    <property type="project" value="InterPro"/>
</dbReference>
<dbReference type="SUPFAM" id="SSF52172">
    <property type="entry name" value="CheY-like"/>
    <property type="match status" value="1"/>
</dbReference>
<evidence type="ECO:0000259" key="3">
    <source>
        <dbReference type="PROSITE" id="PS50110"/>
    </source>
</evidence>
<evidence type="ECO:0000256" key="1">
    <source>
        <dbReference type="ARBA" id="ARBA00022553"/>
    </source>
</evidence>
<protein>
    <submittedName>
        <fullName evidence="4">Two-component system chemotaxis response regulator CheY</fullName>
    </submittedName>
</protein>
<keyword evidence="5" id="KW-1185">Reference proteome</keyword>
<dbReference type="SMART" id="SM00448">
    <property type="entry name" value="REC"/>
    <property type="match status" value="1"/>
</dbReference>
<dbReference type="Gene3D" id="3.40.50.2300">
    <property type="match status" value="1"/>
</dbReference>
<comment type="caution">
    <text evidence="4">The sequence shown here is derived from an EMBL/GenBank/DDBJ whole genome shotgun (WGS) entry which is preliminary data.</text>
</comment>
<dbReference type="AlphaFoldDB" id="A0A7Y9K2J8"/>
<feature type="modified residue" description="4-aspartylphosphate" evidence="2">
    <location>
        <position position="58"/>
    </location>
</feature>
<dbReference type="PANTHER" id="PTHR44591">
    <property type="entry name" value="STRESS RESPONSE REGULATOR PROTEIN 1"/>
    <property type="match status" value="1"/>
</dbReference>